<keyword evidence="2" id="KW-1185">Reference proteome</keyword>
<name>X0PYR6_RHOWR</name>
<dbReference type="Proteomes" id="UP000019491">
    <property type="component" value="Unassembled WGS sequence"/>
</dbReference>
<accession>X0PYR6</accession>
<reference evidence="1 2" key="1">
    <citation type="submission" date="2014-02" db="EMBL/GenBank/DDBJ databases">
        <title>Whole genome shotgun sequence of Rhodococcus wratislaviensis NBRC 100605.</title>
        <authorList>
            <person name="Hosoyama A."/>
            <person name="Tsuchikane K."/>
            <person name="Yoshida I."/>
            <person name="Ohji S."/>
            <person name="Ichikawa N."/>
            <person name="Yamazoe A."/>
            <person name="Fujita N."/>
        </authorList>
    </citation>
    <scope>NUCLEOTIDE SEQUENCE [LARGE SCALE GENOMIC DNA]</scope>
    <source>
        <strain evidence="1 2">NBRC 100605</strain>
    </source>
</reference>
<comment type="caution">
    <text evidence="1">The sequence shown here is derived from an EMBL/GenBank/DDBJ whole genome shotgun (WGS) entry which is preliminary data.</text>
</comment>
<protein>
    <submittedName>
        <fullName evidence="1">Uncharacterized protein</fullName>
    </submittedName>
</protein>
<gene>
    <name evidence="1" type="ORF">RW1_007_02320</name>
</gene>
<dbReference type="AlphaFoldDB" id="X0PYR6"/>
<organism evidence="1 2">
    <name type="scientific">Rhodococcus wratislaviensis NBRC 100605</name>
    <dbReference type="NCBI Taxonomy" id="1219028"/>
    <lineage>
        <taxon>Bacteria</taxon>
        <taxon>Bacillati</taxon>
        <taxon>Actinomycetota</taxon>
        <taxon>Actinomycetes</taxon>
        <taxon>Mycobacteriales</taxon>
        <taxon>Nocardiaceae</taxon>
        <taxon>Rhodococcus</taxon>
    </lineage>
</organism>
<evidence type="ECO:0000313" key="2">
    <source>
        <dbReference type="Proteomes" id="UP000019491"/>
    </source>
</evidence>
<evidence type="ECO:0000313" key="1">
    <source>
        <dbReference type="EMBL" id="GAF43567.1"/>
    </source>
</evidence>
<sequence length="79" mass="7716">MEPLLRPGLGYTTPNAGGTVVGSEQCRLGATSFACFADAGAPPLNEPHFDEFGAGADVGGPPGEELDVAVVAASGEAGA</sequence>
<dbReference type="EMBL" id="BAWF01000007">
    <property type="protein sequence ID" value="GAF43567.1"/>
    <property type="molecule type" value="Genomic_DNA"/>
</dbReference>
<proteinExistence type="predicted"/>